<keyword evidence="8 12" id="KW-0269">Exonuclease</keyword>
<evidence type="ECO:0000313" key="13">
    <source>
        <dbReference type="Proteomes" id="UP000037122"/>
    </source>
</evidence>
<evidence type="ECO:0000256" key="4">
    <source>
        <dbReference type="ARBA" id="ARBA00011245"/>
    </source>
</evidence>
<dbReference type="VEuPathDB" id="FungiDB:B9J08_002653"/>
<evidence type="ECO:0000256" key="1">
    <source>
        <dbReference type="ARBA" id="ARBA00001946"/>
    </source>
</evidence>
<evidence type="ECO:0000256" key="7">
    <source>
        <dbReference type="ARBA" id="ARBA00022722"/>
    </source>
</evidence>
<keyword evidence="8 12" id="KW-0378">Hydrolase</keyword>
<comment type="similarity">
    <text evidence="3">Belongs to the EXO5 family.</text>
</comment>
<keyword evidence="6" id="KW-0479">Metal-binding</keyword>
<comment type="cofactor">
    <cofactor evidence="2">
        <name>[4Fe-4S] cluster</name>
        <dbReference type="ChEBI" id="CHEBI:49883"/>
    </cofactor>
</comment>
<dbReference type="VEuPathDB" id="FungiDB:CJI97_002706"/>
<sequence>MGRKLTFRVPRHTSKPPRPLIVSDRAATLLLFFSIQKQTDAYTPELVNPAVYRVLQKFDRPPTSLLYIPRNLQPSPFEYYCTVNEGDSSFQTEPRLLVTKLLTGLWCELQLFYDVYAGLRKKQQTTRLTEGSEYHDKLEKEEHALADLTGAEAELAEVAAKHSEEDTLYLGRNLSLAIWCKANTEHVIKRGINLAHTRHAREVAVHAYVNLETGNLATEEDQFKDSVLVNGIADIVQFEPKNKETTGGNSDISADNLLQEFSGLSLSSQVWDLSRLIPEAEEELQRDYQKYNIQVRDVKTRGTKSLPKSKLQLNAARLQCMYYTRFLRNLMRNQDFAYASYQENARRRQVDPDSHIGEAHATVLLLQNFEALALDYVRLAKGEDIGYETHDSIMREMYSSEEEAIRLNYNLSRFISEEQFRSFLRVVYGDDLASDEVDISPLFNSWRYPLTARFFLARSAQIFYTLRQYESSTVCVDYHHAKSSTLISSLEYPYHVKEVNAALKDAAMFWSGKRQPRGTDSEFKCQNCDYRSRCPVLNRQSQQSIGALIYHDLLS</sequence>
<evidence type="ECO:0000256" key="8">
    <source>
        <dbReference type="ARBA" id="ARBA00022839"/>
    </source>
</evidence>
<evidence type="ECO:0000256" key="5">
    <source>
        <dbReference type="ARBA" id="ARBA00013561"/>
    </source>
</evidence>
<keyword evidence="10" id="KW-0411">Iron-sulfur</keyword>
<dbReference type="GO" id="GO:0005634">
    <property type="term" value="C:nucleus"/>
    <property type="evidence" value="ECO:0007669"/>
    <property type="project" value="TreeGrafter"/>
</dbReference>
<gene>
    <name evidence="12" type="ORF">QG37_07173</name>
</gene>
<evidence type="ECO:0000256" key="9">
    <source>
        <dbReference type="ARBA" id="ARBA00023004"/>
    </source>
</evidence>
<comment type="subunit">
    <text evidence="4">Monomer.</text>
</comment>
<dbReference type="AlphaFoldDB" id="A0A0L0NQM8"/>
<dbReference type="GO" id="GO:0005739">
    <property type="term" value="C:mitochondrion"/>
    <property type="evidence" value="ECO:0007669"/>
    <property type="project" value="TreeGrafter"/>
</dbReference>
<keyword evidence="6" id="KW-0004">4Fe-4S</keyword>
<comment type="cofactor">
    <cofactor evidence="1">
        <name>Mg(2+)</name>
        <dbReference type="ChEBI" id="CHEBI:18420"/>
    </cofactor>
</comment>
<reference evidence="13" key="1">
    <citation type="journal article" date="2015" name="BMC Genomics">
        <title>Draft genome of a commonly misdiagnosed multidrug resistant pathogen Candida auris.</title>
        <authorList>
            <person name="Chatterjee S."/>
            <person name="Alampalli S.V."/>
            <person name="Nageshan R.K."/>
            <person name="Chettiar S.T."/>
            <person name="Joshi S."/>
            <person name="Tatu U.S."/>
        </authorList>
    </citation>
    <scope>NUCLEOTIDE SEQUENCE [LARGE SCALE GENOMIC DNA]</scope>
    <source>
        <strain evidence="13">6684</strain>
    </source>
</reference>
<dbReference type="PANTHER" id="PTHR14464:SF4">
    <property type="entry name" value="EXONUCLEASE V"/>
    <property type="match status" value="1"/>
</dbReference>
<dbReference type="VEuPathDB" id="FungiDB:CJJ07_004939"/>
<comment type="caution">
    <text evidence="12">The sequence shown here is derived from an EMBL/GenBank/DDBJ whole genome shotgun (WGS) entry which is preliminary data.</text>
</comment>
<keyword evidence="9" id="KW-0408">Iron</keyword>
<organism evidence="12 13">
    <name type="scientific">Candidozyma auris</name>
    <name type="common">Yeast</name>
    <name type="synonym">Candida auris</name>
    <dbReference type="NCBI Taxonomy" id="498019"/>
    <lineage>
        <taxon>Eukaryota</taxon>
        <taxon>Fungi</taxon>
        <taxon>Dikarya</taxon>
        <taxon>Ascomycota</taxon>
        <taxon>Saccharomycotina</taxon>
        <taxon>Pichiomycetes</taxon>
        <taxon>Metschnikowiaceae</taxon>
        <taxon>Candidozyma</taxon>
    </lineage>
</organism>
<evidence type="ECO:0000256" key="2">
    <source>
        <dbReference type="ARBA" id="ARBA00001966"/>
    </source>
</evidence>
<evidence type="ECO:0000313" key="12">
    <source>
        <dbReference type="EMBL" id="KND96436.1"/>
    </source>
</evidence>
<dbReference type="EMBL" id="LGST01000055">
    <property type="protein sequence ID" value="KND96436.1"/>
    <property type="molecule type" value="Genomic_DNA"/>
</dbReference>
<accession>A0A0L0NQM8</accession>
<dbReference type="VEuPathDB" id="FungiDB:CJJ09_001441"/>
<evidence type="ECO:0000256" key="3">
    <source>
        <dbReference type="ARBA" id="ARBA00009797"/>
    </source>
</evidence>
<name>A0A0L0NQM8_CANAR</name>
<dbReference type="GO" id="GO:0036297">
    <property type="term" value="P:interstrand cross-link repair"/>
    <property type="evidence" value="ECO:0007669"/>
    <property type="project" value="TreeGrafter"/>
</dbReference>
<evidence type="ECO:0000256" key="6">
    <source>
        <dbReference type="ARBA" id="ARBA00022485"/>
    </source>
</evidence>
<keyword evidence="7" id="KW-0540">Nuclease</keyword>
<dbReference type="GO" id="GO:0051539">
    <property type="term" value="F:4 iron, 4 sulfur cluster binding"/>
    <property type="evidence" value="ECO:0007669"/>
    <property type="project" value="UniProtKB-KW"/>
</dbReference>
<dbReference type="Pfam" id="PF09810">
    <property type="entry name" value="Exo5"/>
    <property type="match status" value="1"/>
</dbReference>
<evidence type="ECO:0000256" key="11">
    <source>
        <dbReference type="ARBA" id="ARBA00030412"/>
    </source>
</evidence>
<dbReference type="VEuPathDB" id="FungiDB:QG37_07173"/>
<dbReference type="InterPro" id="IPR019190">
    <property type="entry name" value="EXOV"/>
</dbReference>
<dbReference type="PANTHER" id="PTHR14464">
    <property type="entry name" value="EXONUCLEASE V"/>
    <property type="match status" value="1"/>
</dbReference>
<dbReference type="GO" id="GO:0045145">
    <property type="term" value="F:single-stranded DNA 5'-3' DNA exonuclease activity"/>
    <property type="evidence" value="ECO:0007669"/>
    <property type="project" value="InterPro"/>
</dbReference>
<evidence type="ECO:0000256" key="10">
    <source>
        <dbReference type="ARBA" id="ARBA00023014"/>
    </source>
</evidence>
<protein>
    <recommendedName>
        <fullName evidence="5">Exonuclease V, mitochondrial</fullName>
    </recommendedName>
    <alternativeName>
        <fullName evidence="11">Defects in morphology protein 1</fullName>
    </alternativeName>
</protein>
<dbReference type="Proteomes" id="UP000037122">
    <property type="component" value="Unassembled WGS sequence"/>
</dbReference>
<dbReference type="VEuPathDB" id="FungiDB:CJI96_0000497"/>
<proteinExistence type="inferred from homology"/>